<dbReference type="Pfam" id="PF11811">
    <property type="entry name" value="DUF3331"/>
    <property type="match status" value="1"/>
</dbReference>
<gene>
    <name evidence="1" type="ORF">SAMN05192548_10568</name>
</gene>
<dbReference type="InterPro" id="IPR021769">
    <property type="entry name" value="DUF3331"/>
</dbReference>
<dbReference type="AlphaFoldDB" id="A0A1M6XHG2"/>
<organism evidence="1 2">
    <name type="scientific">Paraburkholderia terricola</name>
    <dbReference type="NCBI Taxonomy" id="169427"/>
    <lineage>
        <taxon>Bacteria</taxon>
        <taxon>Pseudomonadati</taxon>
        <taxon>Pseudomonadota</taxon>
        <taxon>Betaproteobacteria</taxon>
        <taxon>Burkholderiales</taxon>
        <taxon>Burkholderiaceae</taxon>
        <taxon>Paraburkholderia</taxon>
    </lineage>
</organism>
<evidence type="ECO:0000313" key="1">
    <source>
        <dbReference type="EMBL" id="SHL05450.1"/>
    </source>
</evidence>
<protein>
    <recommendedName>
        <fullName evidence="3">DUF3331 domain-containing protein</fullName>
    </recommendedName>
</protein>
<dbReference type="EMBL" id="FRAB01000056">
    <property type="protein sequence ID" value="SHL05450.1"/>
    <property type="molecule type" value="Genomic_DNA"/>
</dbReference>
<evidence type="ECO:0008006" key="3">
    <source>
        <dbReference type="Google" id="ProtNLM"/>
    </source>
</evidence>
<name>A0A1M6XHG2_9BURK</name>
<sequence length="138" mass="14743">MQANAKCSDDPWIRTIGLLSVLSGAPDSGVAEIAALAAGRPRKGAMPPFMSARSDVQVQLIDRPSQSTATIAWRDSTHCSYGDQVWHACRARMAGVCAMSGRAIRPGDAIYKPRPCRPAPLNTGAMILRSVLHEADTL</sequence>
<dbReference type="Proteomes" id="UP000184395">
    <property type="component" value="Unassembled WGS sequence"/>
</dbReference>
<dbReference type="RefSeq" id="WP_073432283.1">
    <property type="nucleotide sequence ID" value="NZ_CADFGY010000046.1"/>
</dbReference>
<proteinExistence type="predicted"/>
<reference evidence="1 2" key="1">
    <citation type="submission" date="2016-11" db="EMBL/GenBank/DDBJ databases">
        <authorList>
            <person name="Jaros S."/>
            <person name="Januszkiewicz K."/>
            <person name="Wedrychowicz H."/>
        </authorList>
    </citation>
    <scope>NUCLEOTIDE SEQUENCE [LARGE SCALE GENOMIC DNA]</scope>
    <source>
        <strain evidence="1 2">LMG 20594</strain>
    </source>
</reference>
<accession>A0A1M6XHG2</accession>
<dbReference type="OrthoDB" id="9152922at2"/>
<evidence type="ECO:0000313" key="2">
    <source>
        <dbReference type="Proteomes" id="UP000184395"/>
    </source>
</evidence>